<evidence type="ECO:0000256" key="1">
    <source>
        <dbReference type="SAM" id="SignalP"/>
    </source>
</evidence>
<protein>
    <submittedName>
        <fullName evidence="2">Uncharacterized protein</fullName>
    </submittedName>
</protein>
<comment type="caution">
    <text evidence="2">The sequence shown here is derived from an EMBL/GenBank/DDBJ whole genome shotgun (WGS) entry which is preliminary data.</text>
</comment>
<proteinExistence type="predicted"/>
<accession>A0ABR8K0C8</accession>
<dbReference type="RefSeq" id="WP_190926451.1">
    <property type="nucleotide sequence ID" value="NZ_JACXAC010000005.1"/>
</dbReference>
<name>A0ABR8K0C8_9BACT</name>
<reference evidence="2 3" key="1">
    <citation type="submission" date="2020-09" db="EMBL/GenBank/DDBJ databases">
        <authorList>
            <person name="Kim M.K."/>
        </authorList>
    </citation>
    <scope>NUCLEOTIDE SEQUENCE [LARGE SCALE GENOMIC DNA]</scope>
    <source>
        <strain evidence="2 3">BT189</strain>
    </source>
</reference>
<dbReference type="EMBL" id="JACXAC010000005">
    <property type="protein sequence ID" value="MBD2723594.1"/>
    <property type="molecule type" value="Genomic_DNA"/>
</dbReference>
<sequence length="296" mass="32447">MGTRRTFVVGLVVALCFCSTRAVGQISQEGTAINLSSLRTDLKANAIKLAISYAQAWDSTFKYQDILVASTSKNALFQLSPEINVLTGTADAFSSINIKAQGFAMVFRDTTVGGLRTVNSRRIFHLFPVSAGLESNNTFRVINGVAEVGYAPWYQIAGNKHITPFMRSTRIGVFLQGGYKFKNDTTGQHLKGGEAVEGKELRDNGIFRAKGSFAIDAGEPLIKIGFLQAGAIGNADLWYDFKNQAWYHRVQGKLRLYMPGTGAYKKQYLDFEYQKGSGAPNFNQGDQYGIGLTVAF</sequence>
<organism evidence="2 3">
    <name type="scientific">Hymenobacter armeniacus</name>
    <dbReference type="NCBI Taxonomy" id="2771358"/>
    <lineage>
        <taxon>Bacteria</taxon>
        <taxon>Pseudomonadati</taxon>
        <taxon>Bacteroidota</taxon>
        <taxon>Cytophagia</taxon>
        <taxon>Cytophagales</taxon>
        <taxon>Hymenobacteraceae</taxon>
        <taxon>Hymenobacter</taxon>
    </lineage>
</organism>
<dbReference type="Proteomes" id="UP000606003">
    <property type="component" value="Unassembled WGS sequence"/>
</dbReference>
<feature type="signal peptide" evidence="1">
    <location>
        <begin position="1"/>
        <end position="24"/>
    </location>
</feature>
<evidence type="ECO:0000313" key="3">
    <source>
        <dbReference type="Proteomes" id="UP000606003"/>
    </source>
</evidence>
<keyword evidence="3" id="KW-1185">Reference proteome</keyword>
<gene>
    <name evidence="2" type="ORF">IC234_15795</name>
</gene>
<keyword evidence="1" id="KW-0732">Signal</keyword>
<evidence type="ECO:0000313" key="2">
    <source>
        <dbReference type="EMBL" id="MBD2723594.1"/>
    </source>
</evidence>
<feature type="chain" id="PRO_5046304847" evidence="1">
    <location>
        <begin position="25"/>
        <end position="296"/>
    </location>
</feature>